<dbReference type="EMBL" id="JAKZBV010000002">
    <property type="protein sequence ID" value="MCH6472409.1"/>
    <property type="molecule type" value="Genomic_DNA"/>
</dbReference>
<reference evidence="2 3" key="1">
    <citation type="submission" date="2022-03" db="EMBL/GenBank/DDBJ databases">
        <title>Sinomonas sp. isolated from a soil.</title>
        <authorList>
            <person name="Han J."/>
            <person name="Kim D.-U."/>
        </authorList>
    </citation>
    <scope>NUCLEOTIDE SEQUENCE [LARGE SCALE GENOMIC DNA]</scope>
    <source>
        <strain evidence="2 3">5-5</strain>
    </source>
</reference>
<feature type="region of interest" description="Disordered" evidence="1">
    <location>
        <begin position="1"/>
        <end position="82"/>
    </location>
</feature>
<proteinExistence type="predicted"/>
<organism evidence="2 3">
    <name type="scientific">Sinomonas terrae</name>
    <dbReference type="NCBI Taxonomy" id="2908838"/>
    <lineage>
        <taxon>Bacteria</taxon>
        <taxon>Bacillati</taxon>
        <taxon>Actinomycetota</taxon>
        <taxon>Actinomycetes</taxon>
        <taxon>Micrococcales</taxon>
        <taxon>Micrococcaceae</taxon>
        <taxon>Sinomonas</taxon>
    </lineage>
</organism>
<accession>A0ABS9U6U1</accession>
<dbReference type="RefSeq" id="WP_241056579.1">
    <property type="nucleotide sequence ID" value="NZ_JAKZBV010000002.1"/>
</dbReference>
<evidence type="ECO:0000256" key="1">
    <source>
        <dbReference type="SAM" id="MobiDB-lite"/>
    </source>
</evidence>
<name>A0ABS9U6U1_9MICC</name>
<feature type="compositionally biased region" description="Low complexity" evidence="1">
    <location>
        <begin position="1"/>
        <end position="15"/>
    </location>
</feature>
<comment type="caution">
    <text evidence="2">The sequence shown here is derived from an EMBL/GenBank/DDBJ whole genome shotgun (WGS) entry which is preliminary data.</text>
</comment>
<evidence type="ECO:0000313" key="2">
    <source>
        <dbReference type="EMBL" id="MCH6472409.1"/>
    </source>
</evidence>
<evidence type="ECO:0000313" key="3">
    <source>
        <dbReference type="Proteomes" id="UP001202922"/>
    </source>
</evidence>
<feature type="compositionally biased region" description="Acidic residues" evidence="1">
    <location>
        <begin position="16"/>
        <end position="26"/>
    </location>
</feature>
<sequence length="82" mass="8188">MRRGAAAAPAGPGEVAADEVLSDEGLPDGGLRRVGIAQAMSPQVKDPRAEDIQATGGTVLTTTDRHAVGQPDDAAGTGLDPL</sequence>
<dbReference type="Proteomes" id="UP001202922">
    <property type="component" value="Unassembled WGS sequence"/>
</dbReference>
<protein>
    <submittedName>
        <fullName evidence="2">Uncharacterized protein</fullName>
    </submittedName>
</protein>
<gene>
    <name evidence="2" type="ORF">L0M17_20990</name>
</gene>
<keyword evidence="3" id="KW-1185">Reference proteome</keyword>